<dbReference type="AlphaFoldDB" id="A0A9Q1JM56"/>
<evidence type="ECO:0000313" key="2">
    <source>
        <dbReference type="EMBL" id="KAJ8424638.1"/>
    </source>
</evidence>
<reference evidence="2" key="1">
    <citation type="submission" date="2022-04" db="EMBL/GenBank/DDBJ databases">
        <title>Carnegiea gigantea Genome sequencing and assembly v2.</title>
        <authorList>
            <person name="Copetti D."/>
            <person name="Sanderson M.J."/>
            <person name="Burquez A."/>
            <person name="Wojciechowski M.F."/>
        </authorList>
    </citation>
    <scope>NUCLEOTIDE SEQUENCE</scope>
    <source>
        <strain evidence="2">SGP5-SGP5p</strain>
        <tissue evidence="2">Aerial part</tissue>
    </source>
</reference>
<evidence type="ECO:0000256" key="1">
    <source>
        <dbReference type="SAM" id="MobiDB-lite"/>
    </source>
</evidence>
<proteinExistence type="predicted"/>
<name>A0A9Q1JM56_9CARY</name>
<organism evidence="2 3">
    <name type="scientific">Carnegiea gigantea</name>
    <dbReference type="NCBI Taxonomy" id="171969"/>
    <lineage>
        <taxon>Eukaryota</taxon>
        <taxon>Viridiplantae</taxon>
        <taxon>Streptophyta</taxon>
        <taxon>Embryophyta</taxon>
        <taxon>Tracheophyta</taxon>
        <taxon>Spermatophyta</taxon>
        <taxon>Magnoliopsida</taxon>
        <taxon>eudicotyledons</taxon>
        <taxon>Gunneridae</taxon>
        <taxon>Pentapetalae</taxon>
        <taxon>Caryophyllales</taxon>
        <taxon>Cactineae</taxon>
        <taxon>Cactaceae</taxon>
        <taxon>Cactoideae</taxon>
        <taxon>Echinocereeae</taxon>
        <taxon>Carnegiea</taxon>
    </lineage>
</organism>
<accession>A0A9Q1JM56</accession>
<dbReference type="Proteomes" id="UP001153076">
    <property type="component" value="Unassembled WGS sequence"/>
</dbReference>
<dbReference type="SUPFAM" id="SSF56219">
    <property type="entry name" value="DNase I-like"/>
    <property type="match status" value="1"/>
</dbReference>
<dbReference type="EMBL" id="JAKOGI010001631">
    <property type="protein sequence ID" value="KAJ8424638.1"/>
    <property type="molecule type" value="Genomic_DNA"/>
</dbReference>
<keyword evidence="3" id="KW-1185">Reference proteome</keyword>
<gene>
    <name evidence="2" type="ORF">Cgig2_000210</name>
</gene>
<comment type="caution">
    <text evidence="2">The sequence shown here is derived from an EMBL/GenBank/DDBJ whole genome shotgun (WGS) entry which is preliminary data.</text>
</comment>
<sequence length="324" mass="36862">MHFGWYLARDEKSGTFYTWTNRHVWLNIDMVFTNMEWFSIFGFVHVDFLATGLSDHSPILLTFLASVQPTHIVEQVVYKSMTWTPILHSCIGKVKHSGPILVINVPLCFFFPRVKHRKMANYVYSLEDKQGNMVEEFYKVATVVADFYEDFPAKQGHQRELIAIDMTQQGKVLSIEQNLALTKPFTDEDIKQVTFSISSHKSQGLYPCILHGRTQARSPCLRPLFLEDLIRGVGAPKKFMMDLGQRGAQIQYAFNDAGFKYRKIKGYKDNALDLPSIKLRASNQVISQASNQNSRNNQKSAIRESNGGHGQQGFLLKAPGHHCG</sequence>
<evidence type="ECO:0000313" key="3">
    <source>
        <dbReference type="Proteomes" id="UP001153076"/>
    </source>
</evidence>
<dbReference type="PANTHER" id="PTHR33710:SF71">
    <property type="entry name" value="ENDONUCLEASE_EXONUCLEASE_PHOSPHATASE DOMAIN-CONTAINING PROTEIN"/>
    <property type="match status" value="1"/>
</dbReference>
<feature type="region of interest" description="Disordered" evidence="1">
    <location>
        <begin position="287"/>
        <end position="324"/>
    </location>
</feature>
<protein>
    <submittedName>
        <fullName evidence="2">Uncharacterized protein</fullName>
    </submittedName>
</protein>
<dbReference type="InterPro" id="IPR036691">
    <property type="entry name" value="Endo/exonu/phosph_ase_sf"/>
</dbReference>
<dbReference type="PANTHER" id="PTHR33710">
    <property type="entry name" value="BNAC02G09200D PROTEIN"/>
    <property type="match status" value="1"/>
</dbReference>
<feature type="compositionally biased region" description="Low complexity" evidence="1">
    <location>
        <begin position="287"/>
        <end position="300"/>
    </location>
</feature>